<protein>
    <submittedName>
        <fullName evidence="1">Uncharacterized protein</fullName>
    </submittedName>
</protein>
<dbReference type="AlphaFoldDB" id="A0AAD7H9S4"/>
<evidence type="ECO:0000313" key="3">
    <source>
        <dbReference type="Proteomes" id="UP001215598"/>
    </source>
</evidence>
<evidence type="ECO:0000313" key="2">
    <source>
        <dbReference type="EMBL" id="KAJ7749724.1"/>
    </source>
</evidence>
<sequence length="104" mass="12248">MQTQSKIPSALVALHNFILDHDETDLDRWLGDKDALDNLRGVHRNADIDFGRLATSMSTTPAEKRRAEEYRDRIARAMFRDYHEYLRNHTDPNYYNELRAEPVD</sequence>
<comment type="caution">
    <text evidence="1">The sequence shown here is derived from an EMBL/GenBank/DDBJ whole genome shotgun (WGS) entry which is preliminary data.</text>
</comment>
<organism evidence="1 3">
    <name type="scientific">Mycena metata</name>
    <dbReference type="NCBI Taxonomy" id="1033252"/>
    <lineage>
        <taxon>Eukaryota</taxon>
        <taxon>Fungi</taxon>
        <taxon>Dikarya</taxon>
        <taxon>Basidiomycota</taxon>
        <taxon>Agaricomycotina</taxon>
        <taxon>Agaricomycetes</taxon>
        <taxon>Agaricomycetidae</taxon>
        <taxon>Agaricales</taxon>
        <taxon>Marasmiineae</taxon>
        <taxon>Mycenaceae</taxon>
        <taxon>Mycena</taxon>
    </lineage>
</organism>
<dbReference type="EMBL" id="JARKIB010000307">
    <property type="protein sequence ID" value="KAJ7715481.1"/>
    <property type="molecule type" value="Genomic_DNA"/>
</dbReference>
<evidence type="ECO:0000313" key="1">
    <source>
        <dbReference type="EMBL" id="KAJ7715481.1"/>
    </source>
</evidence>
<reference evidence="1" key="1">
    <citation type="submission" date="2023-03" db="EMBL/GenBank/DDBJ databases">
        <title>Massive genome expansion in bonnet fungi (Mycena s.s.) driven by repeated elements and novel gene families across ecological guilds.</title>
        <authorList>
            <consortium name="Lawrence Berkeley National Laboratory"/>
            <person name="Harder C.B."/>
            <person name="Miyauchi S."/>
            <person name="Viragh M."/>
            <person name="Kuo A."/>
            <person name="Thoen E."/>
            <person name="Andreopoulos B."/>
            <person name="Lu D."/>
            <person name="Skrede I."/>
            <person name="Drula E."/>
            <person name="Henrissat B."/>
            <person name="Morin E."/>
            <person name="Kohler A."/>
            <person name="Barry K."/>
            <person name="LaButti K."/>
            <person name="Morin E."/>
            <person name="Salamov A."/>
            <person name="Lipzen A."/>
            <person name="Mereny Z."/>
            <person name="Hegedus B."/>
            <person name="Baldrian P."/>
            <person name="Stursova M."/>
            <person name="Weitz H."/>
            <person name="Taylor A."/>
            <person name="Grigoriev I.V."/>
            <person name="Nagy L.G."/>
            <person name="Martin F."/>
            <person name="Kauserud H."/>
        </authorList>
    </citation>
    <scope>NUCLEOTIDE SEQUENCE</scope>
    <source>
        <strain evidence="1">CBHHK182m</strain>
    </source>
</reference>
<gene>
    <name evidence="1" type="ORF">B0H16DRAFT_498653</name>
    <name evidence="2" type="ORF">B0H16DRAFT_870001</name>
</gene>
<accession>A0AAD7H9S4</accession>
<name>A0AAD7H9S4_9AGAR</name>
<proteinExistence type="predicted"/>
<keyword evidence="3" id="KW-1185">Reference proteome</keyword>
<dbReference type="EMBL" id="JARKIB010000068">
    <property type="protein sequence ID" value="KAJ7749724.1"/>
    <property type="molecule type" value="Genomic_DNA"/>
</dbReference>
<dbReference type="Proteomes" id="UP001215598">
    <property type="component" value="Unassembled WGS sequence"/>
</dbReference>